<evidence type="ECO:0000313" key="3">
    <source>
        <dbReference type="Proteomes" id="UP001262754"/>
    </source>
</evidence>
<keyword evidence="3" id="KW-1185">Reference proteome</keyword>
<dbReference type="RefSeq" id="WP_056754162.1">
    <property type="nucleotide sequence ID" value="NZ_JAVDRL010000002.1"/>
</dbReference>
<feature type="chain" id="PRO_5045449936" evidence="1">
    <location>
        <begin position="22"/>
        <end position="193"/>
    </location>
</feature>
<name>A0ABU1MVD2_9CAUL</name>
<dbReference type="EMBL" id="JAVDRL010000002">
    <property type="protein sequence ID" value="MDR6530106.1"/>
    <property type="molecule type" value="Genomic_DNA"/>
</dbReference>
<dbReference type="Proteomes" id="UP001262754">
    <property type="component" value="Unassembled WGS sequence"/>
</dbReference>
<keyword evidence="1" id="KW-0732">Signal</keyword>
<protein>
    <submittedName>
        <fullName evidence="2">Uncharacterized protein</fullName>
    </submittedName>
</protein>
<evidence type="ECO:0000256" key="1">
    <source>
        <dbReference type="SAM" id="SignalP"/>
    </source>
</evidence>
<proteinExistence type="predicted"/>
<accession>A0ABU1MVD2</accession>
<comment type="caution">
    <text evidence="2">The sequence shown here is derived from an EMBL/GenBank/DDBJ whole genome shotgun (WGS) entry which is preliminary data.</text>
</comment>
<evidence type="ECO:0000313" key="2">
    <source>
        <dbReference type="EMBL" id="MDR6530106.1"/>
    </source>
</evidence>
<organism evidence="2 3">
    <name type="scientific">Caulobacter rhizosphaerae</name>
    <dbReference type="NCBI Taxonomy" id="2010972"/>
    <lineage>
        <taxon>Bacteria</taxon>
        <taxon>Pseudomonadati</taxon>
        <taxon>Pseudomonadota</taxon>
        <taxon>Alphaproteobacteria</taxon>
        <taxon>Caulobacterales</taxon>
        <taxon>Caulobacteraceae</taxon>
        <taxon>Caulobacter</taxon>
    </lineage>
</organism>
<sequence length="193" mass="20144">MIKLGVTIAAGACLFATAAAAGPCETQGDKSSRPVKLDYKADPTGYTVWAFALDRVLTEPALASAREEIGCTRAQFQVGGEAYTLGGENGQSLLRRAIPVSPDKPVLVLVPVQNMTGAFGPGFGGARPVSGRTYALVAVDARAATAVRLYSKIPTDEVLVRDLTRVIETGGQPFARKARPDGEVAIVLSPSVD</sequence>
<reference evidence="2 3" key="1">
    <citation type="submission" date="2023-07" db="EMBL/GenBank/DDBJ databases">
        <title>Sorghum-associated microbial communities from plants grown in Nebraska, USA.</title>
        <authorList>
            <person name="Schachtman D."/>
        </authorList>
    </citation>
    <scope>NUCLEOTIDE SEQUENCE [LARGE SCALE GENOMIC DNA]</scope>
    <source>
        <strain evidence="2 3">DS2154</strain>
    </source>
</reference>
<feature type="signal peptide" evidence="1">
    <location>
        <begin position="1"/>
        <end position="21"/>
    </location>
</feature>
<gene>
    <name evidence="2" type="ORF">J2800_000830</name>
</gene>